<organism evidence="15 16">
    <name type="scientific">Halocaridina rubra</name>
    <name type="common">Hawaiian red shrimp</name>
    <dbReference type="NCBI Taxonomy" id="373956"/>
    <lineage>
        <taxon>Eukaryota</taxon>
        <taxon>Metazoa</taxon>
        <taxon>Ecdysozoa</taxon>
        <taxon>Arthropoda</taxon>
        <taxon>Crustacea</taxon>
        <taxon>Multicrustacea</taxon>
        <taxon>Malacostraca</taxon>
        <taxon>Eumalacostraca</taxon>
        <taxon>Eucarida</taxon>
        <taxon>Decapoda</taxon>
        <taxon>Pleocyemata</taxon>
        <taxon>Caridea</taxon>
        <taxon>Atyoidea</taxon>
        <taxon>Atyidae</taxon>
        <taxon>Halocaridina</taxon>
    </lineage>
</organism>
<keyword evidence="16" id="KW-1185">Reference proteome</keyword>
<dbReference type="FunFam" id="3.40.50.10140:FF:000001">
    <property type="entry name" value="Toll-like receptor 2"/>
    <property type="match status" value="1"/>
</dbReference>
<protein>
    <submittedName>
        <fullName evidence="15">TIR-like domain protein</fullName>
    </submittedName>
</protein>
<evidence type="ECO:0000256" key="3">
    <source>
        <dbReference type="ARBA" id="ARBA00022588"/>
    </source>
</evidence>
<evidence type="ECO:0000256" key="4">
    <source>
        <dbReference type="ARBA" id="ARBA00022614"/>
    </source>
</evidence>
<evidence type="ECO:0000256" key="11">
    <source>
        <dbReference type="ARBA" id="ARBA00023170"/>
    </source>
</evidence>
<name>A0AAN8XDI9_HALRR</name>
<feature type="domain" description="TIR" evidence="14">
    <location>
        <begin position="394"/>
        <end position="533"/>
    </location>
</feature>
<dbReference type="PANTHER" id="PTHR24365:SF530">
    <property type="entry name" value="MSTPROX-RELATED"/>
    <property type="match status" value="1"/>
</dbReference>
<dbReference type="Pfam" id="PF01582">
    <property type="entry name" value="TIR"/>
    <property type="match status" value="1"/>
</dbReference>
<keyword evidence="3" id="KW-0399">Innate immunity</keyword>
<evidence type="ECO:0000256" key="6">
    <source>
        <dbReference type="ARBA" id="ARBA00022729"/>
    </source>
</evidence>
<feature type="transmembrane region" description="Helical" evidence="13">
    <location>
        <begin position="348"/>
        <end position="368"/>
    </location>
</feature>
<dbReference type="InterPro" id="IPR032675">
    <property type="entry name" value="LRR_dom_sf"/>
</dbReference>
<comment type="caution">
    <text evidence="15">The sequence shown here is derived from an EMBL/GenBank/DDBJ whole genome shotgun (WGS) entry which is preliminary data.</text>
</comment>
<comment type="subcellular location">
    <subcellularLocation>
        <location evidence="1">Membrane</location>
        <topology evidence="1">Single-pass type I membrane protein</topology>
    </subcellularLocation>
</comment>
<evidence type="ECO:0000256" key="12">
    <source>
        <dbReference type="ARBA" id="ARBA00023180"/>
    </source>
</evidence>
<dbReference type="EMBL" id="JAXCGZ010007829">
    <property type="protein sequence ID" value="KAK7078448.1"/>
    <property type="molecule type" value="Genomic_DNA"/>
</dbReference>
<gene>
    <name evidence="15" type="primary">TLR1</name>
    <name evidence="15" type="ORF">SK128_012486</name>
</gene>
<dbReference type="SMART" id="SM00365">
    <property type="entry name" value="LRR_SD22"/>
    <property type="match status" value="4"/>
</dbReference>
<accession>A0AAN8XDI9</accession>
<dbReference type="GO" id="GO:0007165">
    <property type="term" value="P:signal transduction"/>
    <property type="evidence" value="ECO:0007669"/>
    <property type="project" value="InterPro"/>
</dbReference>
<dbReference type="Proteomes" id="UP001381693">
    <property type="component" value="Unassembled WGS sequence"/>
</dbReference>
<evidence type="ECO:0000313" key="16">
    <source>
        <dbReference type="Proteomes" id="UP001381693"/>
    </source>
</evidence>
<evidence type="ECO:0000256" key="1">
    <source>
        <dbReference type="ARBA" id="ARBA00004479"/>
    </source>
</evidence>
<dbReference type="PANTHER" id="PTHR24365">
    <property type="entry name" value="TOLL-LIKE RECEPTOR"/>
    <property type="match status" value="1"/>
</dbReference>
<dbReference type="SMART" id="SM00369">
    <property type="entry name" value="LRR_TYP"/>
    <property type="match status" value="4"/>
</dbReference>
<reference evidence="15 16" key="1">
    <citation type="submission" date="2023-11" db="EMBL/GenBank/DDBJ databases">
        <title>Halocaridina rubra genome assembly.</title>
        <authorList>
            <person name="Smith C."/>
        </authorList>
    </citation>
    <scope>NUCLEOTIDE SEQUENCE [LARGE SCALE GENOMIC DNA]</scope>
    <source>
        <strain evidence="15">EP-1</strain>
        <tissue evidence="15">Whole</tissue>
    </source>
</reference>
<dbReference type="Gene3D" id="3.40.50.10140">
    <property type="entry name" value="Toll/interleukin-1 receptor homology (TIR) domain"/>
    <property type="match status" value="1"/>
</dbReference>
<proteinExistence type="inferred from homology"/>
<dbReference type="InterPro" id="IPR000157">
    <property type="entry name" value="TIR_dom"/>
</dbReference>
<keyword evidence="6" id="KW-0732">Signal</keyword>
<dbReference type="SMART" id="SM00255">
    <property type="entry name" value="TIR"/>
    <property type="match status" value="1"/>
</dbReference>
<comment type="similarity">
    <text evidence="2">Belongs to the Toll-like receptor family.</text>
</comment>
<evidence type="ECO:0000256" key="10">
    <source>
        <dbReference type="ARBA" id="ARBA00023136"/>
    </source>
</evidence>
<keyword evidence="8" id="KW-0391">Immunity</keyword>
<dbReference type="SUPFAM" id="SSF52200">
    <property type="entry name" value="Toll/Interleukin receptor TIR domain"/>
    <property type="match status" value="1"/>
</dbReference>
<sequence>MTENPRLTGSDMPNTFSLENVNFTHMTNLELMTLDEVPLLEIKSQYFNALINLKELSMNGCFIHNIEPFSFQNLSMLEKLFLRENLLTLLHNNTFFGLSNLKQLDLADNRIAFFSHDIVTPKVKTPSSVELRSSKLQDFDVKDHMYNSQYVSNIVARNFLSHLQHVTGTKQLIGTTTGSTGDDDFGQYPRINTPFIGLKNLEFLDLTRNQIKRLFPEVFEDLIGVEELIMADNQIKEWLLPVFQNCRSLTSLALEKNSMTYLTDAMVVDFSLDSVENVNLLSNEFICNCSLLKFNDSLDTSIFLSYPSYVCIDGNTVYNLSYYIEMANCPPPPDPKEERDDSGANIKLILSISIVAAVVLALVSMAVYKKRWYIRYITYSMRKAMPLYQDGDKYVYDTFVCYSQTDRQWVFEHLLPKLEDVERLRVCVHERDFTVGQEITDNIINCIEQSRKVIVVLTPSFVASSWCMFELQMASNKILDERKCKLILVLLDSIPLKMQPKKLKLLLKTRTYIAWEKHEDQQKLFWARILRAVSKPTDISSIPSVSSTVSSDLSSSDDLISKIEVNENVD</sequence>
<dbReference type="GO" id="GO:0038023">
    <property type="term" value="F:signaling receptor activity"/>
    <property type="evidence" value="ECO:0007669"/>
    <property type="project" value="TreeGrafter"/>
</dbReference>
<evidence type="ECO:0000256" key="7">
    <source>
        <dbReference type="ARBA" id="ARBA00022737"/>
    </source>
</evidence>
<dbReference type="Gene3D" id="3.80.10.10">
    <property type="entry name" value="Ribonuclease Inhibitor"/>
    <property type="match status" value="2"/>
</dbReference>
<dbReference type="GO" id="GO:0045087">
    <property type="term" value="P:innate immune response"/>
    <property type="evidence" value="ECO:0007669"/>
    <property type="project" value="UniProtKB-KW"/>
</dbReference>
<evidence type="ECO:0000256" key="2">
    <source>
        <dbReference type="ARBA" id="ARBA00009634"/>
    </source>
</evidence>
<keyword evidence="12" id="KW-0325">Glycoprotein</keyword>
<evidence type="ECO:0000259" key="14">
    <source>
        <dbReference type="PROSITE" id="PS50104"/>
    </source>
</evidence>
<dbReference type="AlphaFoldDB" id="A0AAN8XDI9"/>
<dbReference type="GO" id="GO:0005886">
    <property type="term" value="C:plasma membrane"/>
    <property type="evidence" value="ECO:0007669"/>
    <property type="project" value="TreeGrafter"/>
</dbReference>
<keyword evidence="7" id="KW-0677">Repeat</keyword>
<evidence type="ECO:0000256" key="9">
    <source>
        <dbReference type="ARBA" id="ARBA00022989"/>
    </source>
</evidence>
<evidence type="ECO:0000256" key="8">
    <source>
        <dbReference type="ARBA" id="ARBA00022859"/>
    </source>
</evidence>
<evidence type="ECO:0000313" key="15">
    <source>
        <dbReference type="EMBL" id="KAK7078448.1"/>
    </source>
</evidence>
<dbReference type="PRINTS" id="PR01537">
    <property type="entry name" value="INTRLKN1R1F"/>
</dbReference>
<keyword evidence="11" id="KW-0675">Receptor</keyword>
<dbReference type="InterPro" id="IPR035897">
    <property type="entry name" value="Toll_tir_struct_dom_sf"/>
</dbReference>
<keyword evidence="4" id="KW-0433">Leucine-rich repeat</keyword>
<keyword evidence="5 13" id="KW-0812">Transmembrane</keyword>
<evidence type="ECO:0000256" key="5">
    <source>
        <dbReference type="ARBA" id="ARBA00022692"/>
    </source>
</evidence>
<dbReference type="Pfam" id="PF13855">
    <property type="entry name" value="LRR_8"/>
    <property type="match status" value="2"/>
</dbReference>
<dbReference type="InterPro" id="IPR003591">
    <property type="entry name" value="Leu-rich_rpt_typical-subtyp"/>
</dbReference>
<keyword evidence="9 13" id="KW-1133">Transmembrane helix</keyword>
<dbReference type="SUPFAM" id="SSF52058">
    <property type="entry name" value="L domain-like"/>
    <property type="match status" value="1"/>
</dbReference>
<dbReference type="PROSITE" id="PS50104">
    <property type="entry name" value="TIR"/>
    <property type="match status" value="1"/>
</dbReference>
<keyword evidence="10 13" id="KW-0472">Membrane</keyword>
<evidence type="ECO:0000256" key="13">
    <source>
        <dbReference type="SAM" id="Phobius"/>
    </source>
</evidence>
<dbReference type="InterPro" id="IPR001611">
    <property type="entry name" value="Leu-rich_rpt"/>
</dbReference>